<feature type="coiled-coil region" evidence="1">
    <location>
        <begin position="270"/>
        <end position="314"/>
    </location>
</feature>
<reference evidence="2" key="1">
    <citation type="submission" date="2017-04" db="EMBL/GenBank/DDBJ databases">
        <title>Genome deletions in a multicellular cyanobacterial endosymbiont for morphological adaptation in marine diatoms.</title>
        <authorList>
            <person name="Wang Y."/>
            <person name="Gao H."/>
            <person name="Li R."/>
            <person name="Xu X."/>
        </authorList>
    </citation>
    <scope>NUCLEOTIDE SEQUENCE</scope>
    <source>
        <strain evidence="2">FACHB 800</strain>
    </source>
</reference>
<organism evidence="2 3">
    <name type="scientific">Richelia sinica FACHB-800</name>
    <dbReference type="NCBI Taxonomy" id="1357546"/>
    <lineage>
        <taxon>Bacteria</taxon>
        <taxon>Bacillati</taxon>
        <taxon>Cyanobacteriota</taxon>
        <taxon>Cyanophyceae</taxon>
        <taxon>Nostocales</taxon>
        <taxon>Nostocaceae</taxon>
        <taxon>Richelia</taxon>
    </lineage>
</organism>
<keyword evidence="1" id="KW-0175">Coiled coil</keyword>
<evidence type="ECO:0000313" key="3">
    <source>
        <dbReference type="Proteomes" id="UP000683511"/>
    </source>
</evidence>
<gene>
    <name evidence="2" type="ORF">B6N60_03039</name>
</gene>
<dbReference type="Proteomes" id="UP000683511">
    <property type="component" value="Chromosome"/>
</dbReference>
<dbReference type="KEGG" id="rsin:B6N60_03039"/>
<protein>
    <submittedName>
        <fullName evidence="2">Uncharacterized protein</fullName>
    </submittedName>
</protein>
<evidence type="ECO:0000256" key="1">
    <source>
        <dbReference type="SAM" id="Coils"/>
    </source>
</evidence>
<feature type="coiled-coil region" evidence="1">
    <location>
        <begin position="143"/>
        <end position="183"/>
    </location>
</feature>
<name>A0A975T919_9NOST</name>
<keyword evidence="3" id="KW-1185">Reference proteome</keyword>
<proteinExistence type="predicted"/>
<dbReference type="AlphaFoldDB" id="A0A975T919"/>
<accession>A0A975T919</accession>
<evidence type="ECO:0000313" key="2">
    <source>
        <dbReference type="EMBL" id="QXE24334.1"/>
    </source>
</evidence>
<dbReference type="EMBL" id="CP021056">
    <property type="protein sequence ID" value="QXE24334.1"/>
    <property type="molecule type" value="Genomic_DNA"/>
</dbReference>
<dbReference type="RefSeq" id="WP_190604329.1">
    <property type="nucleotide sequence ID" value="NZ_CP021056.1"/>
</dbReference>
<sequence>MFGKIKCTVILLAGISGALWVVNLPYPMIRLPIAKAAPILLLPSFISMDYHYRGAIDSLEQADQLVSNATSQADIERGGEKVITAKHHLNNLPVWFLGYYPQAYCGLFGCRWMFTFDEFEQARQRVARLEAVTFQNKNALTPLNKAQKALEKAKQQYKQATNAQQKQQAITAWRTALNQLEQIPSETLAGKQASNQLAAQKEEFAQVINEGAGSDRINAVIEAAKQFSWQAAKMSQKPPHPVEKWQQIENLWEQSIDRLKQVSTEDITGYAEAQKLMATYEANLSQVKIRRQAEADSMAALERAQREIENLLASVPKNPQDIDRNSLLSQLQSIINNLEKVQNGTTAYPKAQQLLVSAKKKLQEVQS</sequence>